<feature type="region of interest" description="Disordered" evidence="1">
    <location>
        <begin position="1"/>
        <end position="25"/>
    </location>
</feature>
<organism evidence="2 3">
    <name type="scientific">Dethiosulfovibrio salsuginis</name>
    <dbReference type="NCBI Taxonomy" id="561720"/>
    <lineage>
        <taxon>Bacteria</taxon>
        <taxon>Thermotogati</taxon>
        <taxon>Synergistota</taxon>
        <taxon>Synergistia</taxon>
        <taxon>Synergistales</taxon>
        <taxon>Dethiosulfovibrionaceae</taxon>
        <taxon>Dethiosulfovibrio</taxon>
    </lineage>
</organism>
<evidence type="ECO:0000313" key="2">
    <source>
        <dbReference type="EMBL" id="SMG36932.1"/>
    </source>
</evidence>
<dbReference type="AlphaFoldDB" id="A0A1X7K7P1"/>
<reference evidence="3" key="1">
    <citation type="submission" date="2017-04" db="EMBL/GenBank/DDBJ databases">
        <authorList>
            <person name="Varghese N."/>
            <person name="Submissions S."/>
        </authorList>
    </citation>
    <scope>NUCLEOTIDE SEQUENCE [LARGE SCALE GENOMIC DNA]</scope>
    <source>
        <strain evidence="3">USBA 82</strain>
    </source>
</reference>
<gene>
    <name evidence="2" type="ORF">SAMN06275492_12235</name>
</gene>
<sequence length="93" mass="10575">MRFPYDNRGYGGKKDNGGRSQGYRVDDELSGFDFGSGQMKEADILRQTESMLESHDDTVWAVITRDGRILPKNKAFQQGENNPSELCKTRIWG</sequence>
<proteinExistence type="predicted"/>
<dbReference type="RefSeq" id="WP_085544983.1">
    <property type="nucleotide sequence ID" value="NZ_FXBB01000022.1"/>
</dbReference>
<protein>
    <submittedName>
        <fullName evidence="2">Uncharacterized protein</fullName>
    </submittedName>
</protein>
<keyword evidence="3" id="KW-1185">Reference proteome</keyword>
<dbReference type="Proteomes" id="UP000193355">
    <property type="component" value="Unassembled WGS sequence"/>
</dbReference>
<name>A0A1X7K7P1_9BACT</name>
<evidence type="ECO:0000256" key="1">
    <source>
        <dbReference type="SAM" id="MobiDB-lite"/>
    </source>
</evidence>
<accession>A0A1X7K7P1</accession>
<dbReference type="STRING" id="561720.SAMN06275492_12235"/>
<dbReference type="EMBL" id="FXBB01000022">
    <property type="protein sequence ID" value="SMG36932.1"/>
    <property type="molecule type" value="Genomic_DNA"/>
</dbReference>
<evidence type="ECO:0000313" key="3">
    <source>
        <dbReference type="Proteomes" id="UP000193355"/>
    </source>
</evidence>